<dbReference type="OMA" id="WPPDADD"/>
<dbReference type="InterPro" id="IPR051681">
    <property type="entry name" value="Ser/Thr_Kinases-Pseudokinases"/>
</dbReference>
<dbReference type="STRING" id="280699.M1VL37"/>
<dbReference type="KEGG" id="cme:CYME_CMR089C"/>
<evidence type="ECO:0000256" key="1">
    <source>
        <dbReference type="SAM" id="MobiDB-lite"/>
    </source>
</evidence>
<dbReference type="eggNOG" id="KOG0192">
    <property type="taxonomic scope" value="Eukaryota"/>
</dbReference>
<dbReference type="PIRSF" id="PIRSF000654">
    <property type="entry name" value="Integrin-linked_kinase"/>
    <property type="match status" value="1"/>
</dbReference>
<proteinExistence type="predicted"/>
<gene>
    <name evidence="3" type="ORF">CYME_CMR089C</name>
</gene>
<sequence length="325" mass="36648">MTDDIEAVQLSPRERLKQKQIPWEAITLGNELGRGTETIVYEGTYEKRPVAVKMLNADARRETQYTFRTELEVVLGKLDWHPNILNYYGWGVRPSDGSKFLVMELFEGGPISRRRKWVSRRPQLVYRIMRDVARALAYIHAHDLIHRDLKSSNVLVDRPARVAKLSDFGVSRTQGDSEAVMTALTGTYRFMAPEVIRGERYDGRADIYSYGILFNELLTGIMPYEDTYLTPVQTATAVVSKNLRPRLVKTSDKVPASVVALIERCWDLDPEKRPSAEEIASFLDVLCGEAAAASPDGSLSDPDAAKSSTSFEKNPPVHPNRCRTQ</sequence>
<reference evidence="3 4" key="1">
    <citation type="journal article" date="2004" name="Nature">
        <title>Genome sequence of the ultrasmall unicellular red alga Cyanidioschyzon merolae 10D.</title>
        <authorList>
            <person name="Matsuzaki M."/>
            <person name="Misumi O."/>
            <person name="Shin-i T."/>
            <person name="Maruyama S."/>
            <person name="Takahara M."/>
            <person name="Miyagishima S."/>
            <person name="Mori T."/>
            <person name="Nishida K."/>
            <person name="Yagisawa F."/>
            <person name="Nishida K."/>
            <person name="Yoshida Y."/>
            <person name="Nishimura Y."/>
            <person name="Nakao S."/>
            <person name="Kobayashi T."/>
            <person name="Momoyama Y."/>
            <person name="Higashiyama T."/>
            <person name="Minoda A."/>
            <person name="Sano M."/>
            <person name="Nomoto H."/>
            <person name="Oishi K."/>
            <person name="Hayashi H."/>
            <person name="Ohta F."/>
            <person name="Nishizaka S."/>
            <person name="Haga S."/>
            <person name="Miura S."/>
            <person name="Morishita T."/>
            <person name="Kabeya Y."/>
            <person name="Terasawa K."/>
            <person name="Suzuki Y."/>
            <person name="Ishii Y."/>
            <person name="Asakawa S."/>
            <person name="Takano H."/>
            <person name="Ohta N."/>
            <person name="Kuroiwa H."/>
            <person name="Tanaka K."/>
            <person name="Shimizu N."/>
            <person name="Sugano S."/>
            <person name="Sato N."/>
            <person name="Nozaki H."/>
            <person name="Ogasawara N."/>
            <person name="Kohara Y."/>
            <person name="Kuroiwa T."/>
        </authorList>
    </citation>
    <scope>NUCLEOTIDE SEQUENCE [LARGE SCALE GENOMIC DNA]</scope>
    <source>
        <strain evidence="3 4">10D</strain>
    </source>
</reference>
<dbReference type="Gramene" id="CMR089CT">
    <property type="protein sequence ID" value="CMR089CT"/>
    <property type="gene ID" value="CMR089C"/>
</dbReference>
<keyword evidence="4" id="KW-1185">Reference proteome</keyword>
<dbReference type="GO" id="GO:0004674">
    <property type="term" value="F:protein serine/threonine kinase activity"/>
    <property type="evidence" value="ECO:0007669"/>
    <property type="project" value="TreeGrafter"/>
</dbReference>
<dbReference type="Gene3D" id="3.30.200.20">
    <property type="entry name" value="Phosphorylase Kinase, domain 1"/>
    <property type="match status" value="1"/>
</dbReference>
<reference evidence="3 4" key="2">
    <citation type="journal article" date="2007" name="BMC Biol.">
        <title>A 100%-complete sequence reveals unusually simple genomic features in the hot-spring red alga Cyanidioschyzon merolae.</title>
        <authorList>
            <person name="Nozaki H."/>
            <person name="Takano H."/>
            <person name="Misumi O."/>
            <person name="Terasawa K."/>
            <person name="Matsuzaki M."/>
            <person name="Maruyama S."/>
            <person name="Nishida K."/>
            <person name="Yagisawa F."/>
            <person name="Yoshida Y."/>
            <person name="Fujiwara T."/>
            <person name="Takio S."/>
            <person name="Tamura K."/>
            <person name="Chung S.J."/>
            <person name="Nakamura S."/>
            <person name="Kuroiwa H."/>
            <person name="Tanaka K."/>
            <person name="Sato N."/>
            <person name="Kuroiwa T."/>
        </authorList>
    </citation>
    <scope>NUCLEOTIDE SEQUENCE [LARGE SCALE GENOMIC DNA]</scope>
    <source>
        <strain evidence="3 4">10D</strain>
    </source>
</reference>
<dbReference type="SUPFAM" id="SSF56112">
    <property type="entry name" value="Protein kinase-like (PK-like)"/>
    <property type="match status" value="1"/>
</dbReference>
<dbReference type="GO" id="GO:0005524">
    <property type="term" value="F:ATP binding"/>
    <property type="evidence" value="ECO:0007669"/>
    <property type="project" value="InterPro"/>
</dbReference>
<dbReference type="PANTHER" id="PTHR44329">
    <property type="entry name" value="SERINE/THREONINE-PROTEIN KINASE TNNI3K-RELATED"/>
    <property type="match status" value="1"/>
</dbReference>
<dbReference type="SMART" id="SM00220">
    <property type="entry name" value="S_TKc"/>
    <property type="match status" value="1"/>
</dbReference>
<feature type="region of interest" description="Disordered" evidence="1">
    <location>
        <begin position="292"/>
        <end position="325"/>
    </location>
</feature>
<dbReference type="PROSITE" id="PS50011">
    <property type="entry name" value="PROTEIN_KINASE_DOM"/>
    <property type="match status" value="1"/>
</dbReference>
<dbReference type="RefSeq" id="XP_005538394.1">
    <property type="nucleotide sequence ID" value="XM_005538337.1"/>
</dbReference>
<dbReference type="InterPro" id="IPR000719">
    <property type="entry name" value="Prot_kinase_dom"/>
</dbReference>
<accession>M1VL37</accession>
<dbReference type="EMBL" id="AP006500">
    <property type="protein sequence ID" value="BAM82358.1"/>
    <property type="molecule type" value="Genomic_DNA"/>
</dbReference>
<name>M1VL37_CYAM1</name>
<dbReference type="InterPro" id="IPR008271">
    <property type="entry name" value="Ser/Thr_kinase_AS"/>
</dbReference>
<dbReference type="InterPro" id="IPR011009">
    <property type="entry name" value="Kinase-like_dom_sf"/>
</dbReference>
<dbReference type="AlphaFoldDB" id="M1VL37"/>
<evidence type="ECO:0000313" key="4">
    <source>
        <dbReference type="Proteomes" id="UP000007014"/>
    </source>
</evidence>
<dbReference type="Pfam" id="PF00069">
    <property type="entry name" value="Pkinase"/>
    <property type="match status" value="1"/>
</dbReference>
<dbReference type="GeneID" id="16996954"/>
<dbReference type="OrthoDB" id="933at2759"/>
<evidence type="ECO:0000259" key="2">
    <source>
        <dbReference type="PROSITE" id="PS50011"/>
    </source>
</evidence>
<dbReference type="HOGENOM" id="CLU_000288_7_35_1"/>
<dbReference type="PROSITE" id="PS00108">
    <property type="entry name" value="PROTEIN_KINASE_ST"/>
    <property type="match status" value="1"/>
</dbReference>
<evidence type="ECO:0000313" key="3">
    <source>
        <dbReference type="EMBL" id="BAM82358.1"/>
    </source>
</evidence>
<dbReference type="Proteomes" id="UP000007014">
    <property type="component" value="Chromosome 18"/>
</dbReference>
<protein>
    <submittedName>
        <fullName evidence="3">Similar to Raf/ATN-like protein kinase</fullName>
    </submittedName>
</protein>
<feature type="domain" description="Protein kinase" evidence="2">
    <location>
        <begin position="26"/>
        <end position="283"/>
    </location>
</feature>
<dbReference type="Gene3D" id="1.10.510.10">
    <property type="entry name" value="Transferase(Phosphotransferase) domain 1"/>
    <property type="match status" value="1"/>
</dbReference>
<organism evidence="3 4">
    <name type="scientific">Cyanidioschyzon merolae (strain NIES-3377 / 10D)</name>
    <name type="common">Unicellular red alga</name>
    <dbReference type="NCBI Taxonomy" id="280699"/>
    <lineage>
        <taxon>Eukaryota</taxon>
        <taxon>Rhodophyta</taxon>
        <taxon>Bangiophyceae</taxon>
        <taxon>Cyanidiales</taxon>
        <taxon>Cyanidiaceae</taxon>
        <taxon>Cyanidioschyzon</taxon>
    </lineage>
</organism>